<name>X8APJ0_MYCXE</name>
<dbReference type="AlphaFoldDB" id="X8APJ0"/>
<accession>X8APJ0</accession>
<reference evidence="1" key="1">
    <citation type="submission" date="2014-01" db="EMBL/GenBank/DDBJ databases">
        <authorList>
            <person name="Brown-Elliot B."/>
            <person name="Wallace R."/>
            <person name="Lenaerts A."/>
            <person name="Ordway D."/>
            <person name="DeGroote M.A."/>
            <person name="Parker T."/>
            <person name="Sizemore C."/>
            <person name="Tallon L.J."/>
            <person name="Sadzewicz L.K."/>
            <person name="Sengamalay N."/>
            <person name="Fraser C.M."/>
            <person name="Hine E."/>
            <person name="Shefchek K.A."/>
            <person name="Das S.P."/>
            <person name="Tettelin H."/>
        </authorList>
    </citation>
    <scope>NUCLEOTIDE SEQUENCE [LARGE SCALE GENOMIC DNA]</scope>
    <source>
        <strain evidence="1">4042</strain>
    </source>
</reference>
<proteinExistence type="predicted"/>
<comment type="caution">
    <text evidence="1">The sequence shown here is derived from an EMBL/GenBank/DDBJ whole genome shotgun (WGS) entry which is preliminary data.</text>
</comment>
<protein>
    <submittedName>
        <fullName evidence="1">Uncharacterized protein</fullName>
    </submittedName>
</protein>
<organism evidence="1">
    <name type="scientific">Mycobacterium xenopi 4042</name>
    <dbReference type="NCBI Taxonomy" id="1299334"/>
    <lineage>
        <taxon>Bacteria</taxon>
        <taxon>Bacillati</taxon>
        <taxon>Actinomycetota</taxon>
        <taxon>Actinomycetes</taxon>
        <taxon>Mycobacteriales</taxon>
        <taxon>Mycobacteriaceae</taxon>
        <taxon>Mycobacterium</taxon>
    </lineage>
</organism>
<feature type="non-terminal residue" evidence="1">
    <location>
        <position position="39"/>
    </location>
</feature>
<gene>
    <name evidence="1" type="ORF">I553_3847</name>
</gene>
<evidence type="ECO:0000313" key="1">
    <source>
        <dbReference type="EMBL" id="EUA33066.1"/>
    </source>
</evidence>
<sequence length="39" mass="4521">MGRGRRAWPRHDVAVLLWRLCIEHRRSLAVLGWTLGGQP</sequence>
<dbReference type="EMBL" id="JAOB01000048">
    <property type="protein sequence ID" value="EUA33066.1"/>
    <property type="molecule type" value="Genomic_DNA"/>
</dbReference>